<dbReference type="VEuPathDB" id="TrichDB:TVAGG3_0393790"/>
<keyword evidence="1" id="KW-0547">Nucleotide-binding</keyword>
<dbReference type="InterPro" id="IPR001806">
    <property type="entry name" value="Small_GTPase"/>
</dbReference>
<evidence type="ECO:0000256" key="1">
    <source>
        <dbReference type="ARBA" id="ARBA00022741"/>
    </source>
</evidence>
<dbReference type="InParanoid" id="A2FVK0"/>
<dbReference type="GO" id="GO:0005525">
    <property type="term" value="F:GTP binding"/>
    <property type="evidence" value="ECO:0007669"/>
    <property type="project" value="InterPro"/>
</dbReference>
<dbReference type="GO" id="GO:0006891">
    <property type="term" value="P:intra-Golgi vesicle-mediated transport"/>
    <property type="evidence" value="ECO:0000318"/>
    <property type="project" value="GO_Central"/>
</dbReference>
<dbReference type="RefSeq" id="XP_001304007.1">
    <property type="nucleotide sequence ID" value="XM_001304006.1"/>
</dbReference>
<dbReference type="Gene3D" id="3.40.50.300">
    <property type="entry name" value="P-loop containing nucleotide triphosphate hydrolases"/>
    <property type="match status" value="1"/>
</dbReference>
<dbReference type="SMR" id="A2FVK0"/>
<dbReference type="SMART" id="SM00174">
    <property type="entry name" value="RHO"/>
    <property type="match status" value="1"/>
</dbReference>
<dbReference type="KEGG" id="tva:4748770"/>
<dbReference type="GO" id="GO:0012505">
    <property type="term" value="C:endomembrane system"/>
    <property type="evidence" value="ECO:0000318"/>
    <property type="project" value="GO_Central"/>
</dbReference>
<dbReference type="GO" id="GO:0006886">
    <property type="term" value="P:intracellular protein transport"/>
    <property type="evidence" value="ECO:0000318"/>
    <property type="project" value="GO_Central"/>
</dbReference>
<dbReference type="GO" id="GO:0042147">
    <property type="term" value="P:retrograde transport, endosome to Golgi"/>
    <property type="evidence" value="ECO:0000318"/>
    <property type="project" value="GO_Central"/>
</dbReference>
<dbReference type="PROSITE" id="PS51419">
    <property type="entry name" value="RAB"/>
    <property type="match status" value="1"/>
</dbReference>
<dbReference type="InterPro" id="IPR005225">
    <property type="entry name" value="Small_GTP-bd"/>
</dbReference>
<dbReference type="VEuPathDB" id="TrichDB:TVAG_229470"/>
<reference evidence="2" key="2">
    <citation type="journal article" date="2007" name="Science">
        <title>Draft genome sequence of the sexually transmitted pathogen Trichomonas vaginalis.</title>
        <authorList>
            <person name="Carlton J.M."/>
            <person name="Hirt R.P."/>
            <person name="Silva J.C."/>
            <person name="Delcher A.L."/>
            <person name="Schatz M."/>
            <person name="Zhao Q."/>
            <person name="Wortman J.R."/>
            <person name="Bidwell S.L."/>
            <person name="Alsmark U.C.M."/>
            <person name="Besteiro S."/>
            <person name="Sicheritz-Ponten T."/>
            <person name="Noel C.J."/>
            <person name="Dacks J.B."/>
            <person name="Foster P.G."/>
            <person name="Simillion C."/>
            <person name="Van de Peer Y."/>
            <person name="Miranda-Saavedra D."/>
            <person name="Barton G.J."/>
            <person name="Westrop G.D."/>
            <person name="Mueller S."/>
            <person name="Dessi D."/>
            <person name="Fiori P.L."/>
            <person name="Ren Q."/>
            <person name="Paulsen I."/>
            <person name="Zhang H."/>
            <person name="Bastida-Corcuera F.D."/>
            <person name="Simoes-Barbosa A."/>
            <person name="Brown M.T."/>
            <person name="Hayes R.D."/>
            <person name="Mukherjee M."/>
            <person name="Okumura C.Y."/>
            <person name="Schneider R."/>
            <person name="Smith A.J."/>
            <person name="Vanacova S."/>
            <person name="Villalvazo M."/>
            <person name="Haas B.J."/>
            <person name="Pertea M."/>
            <person name="Feldblyum T.V."/>
            <person name="Utterback T.R."/>
            <person name="Shu C.L."/>
            <person name="Osoegawa K."/>
            <person name="de Jong P.J."/>
            <person name="Hrdy I."/>
            <person name="Horvathova L."/>
            <person name="Zubacova Z."/>
            <person name="Dolezal P."/>
            <person name="Malik S.B."/>
            <person name="Logsdon J.M. Jr."/>
            <person name="Henze K."/>
            <person name="Gupta A."/>
            <person name="Wang C.C."/>
            <person name="Dunne R.L."/>
            <person name="Upcroft J.A."/>
            <person name="Upcroft P."/>
            <person name="White O."/>
            <person name="Salzberg S.L."/>
            <person name="Tang P."/>
            <person name="Chiu C.-H."/>
            <person name="Lee Y.-S."/>
            <person name="Embley T.M."/>
            <person name="Coombs G.H."/>
            <person name="Mottram J.C."/>
            <person name="Tachezy J."/>
            <person name="Fraser-Liggett C.M."/>
            <person name="Johnson P.J."/>
        </authorList>
    </citation>
    <scope>NUCLEOTIDE SEQUENCE [LARGE SCALE GENOMIC DNA]</scope>
    <source>
        <strain evidence="2">G3</strain>
    </source>
</reference>
<gene>
    <name evidence="2" type="ORF">TVAG_229470</name>
</gene>
<name>A2FVK0_TRIV3</name>
<organism evidence="2 3">
    <name type="scientific">Trichomonas vaginalis (strain ATCC PRA-98 / G3)</name>
    <dbReference type="NCBI Taxonomy" id="412133"/>
    <lineage>
        <taxon>Eukaryota</taxon>
        <taxon>Metamonada</taxon>
        <taxon>Parabasalia</taxon>
        <taxon>Trichomonadida</taxon>
        <taxon>Trichomonadidae</taxon>
        <taxon>Trichomonas</taxon>
    </lineage>
</organism>
<dbReference type="PRINTS" id="PR00449">
    <property type="entry name" value="RASTRNSFRMNG"/>
</dbReference>
<dbReference type="EMBL" id="DS114060">
    <property type="protein sequence ID" value="EAX91077.1"/>
    <property type="molecule type" value="Genomic_DNA"/>
</dbReference>
<dbReference type="NCBIfam" id="TIGR00231">
    <property type="entry name" value="small_GTP"/>
    <property type="match status" value="1"/>
</dbReference>
<keyword evidence="3" id="KW-1185">Reference proteome</keyword>
<dbReference type="GO" id="GO:0006890">
    <property type="term" value="P:retrograde vesicle-mediated transport, Golgi to endoplasmic reticulum"/>
    <property type="evidence" value="ECO:0000318"/>
    <property type="project" value="GO_Central"/>
</dbReference>
<evidence type="ECO:0000313" key="3">
    <source>
        <dbReference type="Proteomes" id="UP000001542"/>
    </source>
</evidence>
<dbReference type="CDD" id="cd00154">
    <property type="entry name" value="Rab"/>
    <property type="match status" value="1"/>
</dbReference>
<dbReference type="STRING" id="5722.A2FVK0"/>
<dbReference type="AlphaFoldDB" id="A2FVK0"/>
<dbReference type="PROSITE" id="PS51421">
    <property type="entry name" value="RAS"/>
    <property type="match status" value="1"/>
</dbReference>
<dbReference type="eggNOG" id="KOG0092">
    <property type="taxonomic scope" value="Eukaryota"/>
</dbReference>
<dbReference type="InterPro" id="IPR027417">
    <property type="entry name" value="P-loop_NTPase"/>
</dbReference>
<dbReference type="SMART" id="SM00175">
    <property type="entry name" value="RAB"/>
    <property type="match status" value="1"/>
</dbReference>
<dbReference type="SMART" id="SM00176">
    <property type="entry name" value="RAN"/>
    <property type="match status" value="1"/>
</dbReference>
<dbReference type="GO" id="GO:0003924">
    <property type="term" value="F:GTPase activity"/>
    <property type="evidence" value="ECO:0000318"/>
    <property type="project" value="GO_Central"/>
</dbReference>
<dbReference type="SMART" id="SM00177">
    <property type="entry name" value="ARF"/>
    <property type="match status" value="1"/>
</dbReference>
<dbReference type="OrthoDB" id="9989112at2759"/>
<protein>
    <submittedName>
        <fullName evidence="2">Small GTP-binding protein, putative</fullName>
    </submittedName>
</protein>
<dbReference type="Pfam" id="PF00071">
    <property type="entry name" value="Ras"/>
    <property type="match status" value="1"/>
</dbReference>
<accession>A2FVK0</accession>
<dbReference type="GO" id="GO:0005794">
    <property type="term" value="C:Golgi apparatus"/>
    <property type="evidence" value="ECO:0000318"/>
    <property type="project" value="GO_Central"/>
</dbReference>
<dbReference type="PANTHER" id="PTHR47978">
    <property type="match status" value="1"/>
</dbReference>
<proteinExistence type="predicted"/>
<evidence type="ECO:0000313" key="2">
    <source>
        <dbReference type="EMBL" id="EAX91077.1"/>
    </source>
</evidence>
<dbReference type="PROSITE" id="PS51420">
    <property type="entry name" value="RHO"/>
    <property type="match status" value="1"/>
</dbReference>
<dbReference type="Proteomes" id="UP000001542">
    <property type="component" value="Unassembled WGS sequence"/>
</dbReference>
<dbReference type="SUPFAM" id="SSF52540">
    <property type="entry name" value="P-loop containing nucleoside triphosphate hydrolases"/>
    <property type="match status" value="1"/>
</dbReference>
<reference evidence="2" key="1">
    <citation type="submission" date="2006-10" db="EMBL/GenBank/DDBJ databases">
        <authorList>
            <person name="Amadeo P."/>
            <person name="Zhao Q."/>
            <person name="Wortman J."/>
            <person name="Fraser-Liggett C."/>
            <person name="Carlton J."/>
        </authorList>
    </citation>
    <scope>NUCLEOTIDE SEQUENCE</scope>
    <source>
        <strain evidence="2">G3</strain>
    </source>
</reference>
<dbReference type="FunFam" id="3.40.50.300:FF:001204">
    <property type="entry name" value="Small GTP-binding protein, putative"/>
    <property type="match status" value="1"/>
</dbReference>
<sequence>MNDEELSPRIIAVGDSGVGKTSLIHRIKSGTFLDQTVPTIGAGVNPIDVEVDGKVISFQFWDTAGQEMYRNIIPIYYKGAIAAVVVFSMEDPNSFKNVDMWLHQIRENSSENIIIVIVGNKTDAIPLAISEDDAKKWAKSNGYTIFFTSAKTGQNTALITQHIATIYLANKDKMEHMESVRVDQPAENKEKKGCC</sequence>
<dbReference type="SMART" id="SM00173">
    <property type="entry name" value="RAS"/>
    <property type="match status" value="1"/>
</dbReference>
<dbReference type="GO" id="GO:0005829">
    <property type="term" value="C:cytosol"/>
    <property type="evidence" value="ECO:0007669"/>
    <property type="project" value="GOC"/>
</dbReference>